<sequence>MSAEYFRPQVVKMLGNHSPEEFVQLPQAQRTKILEKSQVKTLKIPVMVEDSGMDDDDMEHGSVLRQRDLVGDGAVGHQIFAEAVQMYYDRNTFSVDSHWLGEFLSQADEEGGCLKNINVKVWLEHPYDDPSMQDPKDTSRDERLVRAGRADGAEAEEDYDLNFWSPAGQQLPKAVQDLRHLFSLTSLRTLLIEVIGGGAKDGSDLNTQLKVREISRVVKRLMDKFGGSKRVKVEKVVHIGEEWLPGHSITTWWNAPSPFEKEQLMEGSTSFDTVMRIQMEEWTLVHEKVAGPQATRLYLL</sequence>
<dbReference type="EMBL" id="JAPDRK010000015">
    <property type="protein sequence ID" value="KAJ9606028.1"/>
    <property type="molecule type" value="Genomic_DNA"/>
</dbReference>
<evidence type="ECO:0000313" key="2">
    <source>
        <dbReference type="Proteomes" id="UP001172673"/>
    </source>
</evidence>
<protein>
    <submittedName>
        <fullName evidence="1">Uncharacterized protein</fullName>
    </submittedName>
</protein>
<name>A0AA38X3H8_9EURO</name>
<reference evidence="1" key="1">
    <citation type="submission" date="2022-10" db="EMBL/GenBank/DDBJ databases">
        <title>Culturing micro-colonial fungi from biological soil crusts in the Mojave desert and describing Neophaeococcomyces mojavensis, and introducing the new genera and species Taxawa tesnikishii.</title>
        <authorList>
            <person name="Kurbessoian T."/>
            <person name="Stajich J.E."/>
        </authorList>
    </citation>
    <scope>NUCLEOTIDE SEQUENCE</scope>
    <source>
        <strain evidence="1">TK_41</strain>
    </source>
</reference>
<evidence type="ECO:0000313" key="1">
    <source>
        <dbReference type="EMBL" id="KAJ9606028.1"/>
    </source>
</evidence>
<comment type="caution">
    <text evidence="1">The sequence shown here is derived from an EMBL/GenBank/DDBJ whole genome shotgun (WGS) entry which is preliminary data.</text>
</comment>
<dbReference type="Proteomes" id="UP001172673">
    <property type="component" value="Unassembled WGS sequence"/>
</dbReference>
<dbReference type="AlphaFoldDB" id="A0AA38X3H8"/>
<accession>A0AA38X3H8</accession>
<proteinExistence type="predicted"/>
<keyword evidence="2" id="KW-1185">Reference proteome</keyword>
<organism evidence="1 2">
    <name type="scientific">Cladophialophora chaetospira</name>
    <dbReference type="NCBI Taxonomy" id="386627"/>
    <lineage>
        <taxon>Eukaryota</taxon>
        <taxon>Fungi</taxon>
        <taxon>Dikarya</taxon>
        <taxon>Ascomycota</taxon>
        <taxon>Pezizomycotina</taxon>
        <taxon>Eurotiomycetes</taxon>
        <taxon>Chaetothyriomycetidae</taxon>
        <taxon>Chaetothyriales</taxon>
        <taxon>Herpotrichiellaceae</taxon>
        <taxon>Cladophialophora</taxon>
    </lineage>
</organism>
<gene>
    <name evidence="1" type="ORF">H2200_009877</name>
</gene>